<evidence type="ECO:0000313" key="2">
    <source>
        <dbReference type="Proteomes" id="UP000758611"/>
    </source>
</evidence>
<sequence length="224" mass="25998">MIQNEVVKIKNNFELNDLRKLITDSFFAALGKDVICDENNREFVVLDLSKDQLYLVGKNAIISHTMIIIKSLRPGIIYSKDFAIEEAKSAIIEFSDLFPLSLRRYADKTLKTFSIYSDLMSLFLSLSVNPDSYRNEIAKMILDGRLNNFFPSGRFKEYFDDFTKTLSIYLIIANNLPTYTISPKNLVENLKPMLEDEEFNRLLDLFKKDKIKTNKDEVSKLIYT</sequence>
<proteinExistence type="predicted"/>
<reference evidence="1" key="1">
    <citation type="submission" date="2020-04" db="EMBL/GenBank/DDBJ databases">
        <title>Deep metagenomics examines the oral microbiome during advanced dental caries in children, revealing novel taxa and co-occurrences with host molecules.</title>
        <authorList>
            <person name="Baker J.L."/>
            <person name="Morton J.T."/>
            <person name="Dinis M."/>
            <person name="Alvarez R."/>
            <person name="Tran N.C."/>
            <person name="Knight R."/>
            <person name="Edlund A."/>
        </authorList>
    </citation>
    <scope>NUCLEOTIDE SEQUENCE</scope>
    <source>
        <strain evidence="1">JCVI_23_bin.11</strain>
    </source>
</reference>
<dbReference type="Proteomes" id="UP000758611">
    <property type="component" value="Unassembled WGS sequence"/>
</dbReference>
<organism evidence="1 2">
    <name type="scientific">Parvimonas micra</name>
    <dbReference type="NCBI Taxonomy" id="33033"/>
    <lineage>
        <taxon>Bacteria</taxon>
        <taxon>Bacillati</taxon>
        <taxon>Bacillota</taxon>
        <taxon>Tissierellia</taxon>
        <taxon>Tissierellales</taxon>
        <taxon>Peptoniphilaceae</taxon>
        <taxon>Parvimonas</taxon>
    </lineage>
</organism>
<comment type="caution">
    <text evidence="1">The sequence shown here is derived from an EMBL/GenBank/DDBJ whole genome shotgun (WGS) entry which is preliminary data.</text>
</comment>
<protein>
    <submittedName>
        <fullName evidence="1">Uncharacterized protein</fullName>
    </submittedName>
</protein>
<gene>
    <name evidence="1" type="ORF">HXM94_01000</name>
</gene>
<dbReference type="AlphaFoldDB" id="A0A930H5I5"/>
<name>A0A930H5I5_9FIRM</name>
<accession>A0A930H5I5</accession>
<evidence type="ECO:0000313" key="1">
    <source>
        <dbReference type="EMBL" id="MBF1306353.1"/>
    </source>
</evidence>
<dbReference type="RefSeq" id="WP_278476872.1">
    <property type="nucleotide sequence ID" value="NZ_JABZRE010000002.1"/>
</dbReference>
<dbReference type="EMBL" id="JABZRE010000002">
    <property type="protein sequence ID" value="MBF1306353.1"/>
    <property type="molecule type" value="Genomic_DNA"/>
</dbReference>